<dbReference type="InterPro" id="IPR010918">
    <property type="entry name" value="PurM-like_C_dom"/>
</dbReference>
<dbReference type="OrthoDB" id="9802507at2"/>
<evidence type="ECO:0000256" key="5">
    <source>
        <dbReference type="ARBA" id="ARBA00020367"/>
    </source>
</evidence>
<dbReference type="STRING" id="1121328.JWYL7_0196"/>
<protein>
    <recommendedName>
        <fullName evidence="5 15">Phosphoribosylformylglycinamidine cyclo-ligase</fullName>
        <ecNumber evidence="4 15">6.3.3.1</ecNumber>
    </recommendedName>
    <alternativeName>
        <fullName evidence="12 15">AIR synthase</fullName>
    </alternativeName>
    <alternativeName>
        <fullName evidence="13 15">AIRS</fullName>
    </alternativeName>
    <alternativeName>
        <fullName evidence="11 15">Phosphoribosyl-aminoimidazole synthetase</fullName>
    </alternativeName>
</protein>
<dbReference type="RefSeq" id="WP_066067735.1">
    <property type="nucleotide sequence ID" value="NZ_FRBG01000007.1"/>
</dbReference>
<dbReference type="GO" id="GO:0046084">
    <property type="term" value="P:adenine biosynthetic process"/>
    <property type="evidence" value="ECO:0007669"/>
    <property type="project" value="TreeGrafter"/>
</dbReference>
<evidence type="ECO:0000256" key="9">
    <source>
        <dbReference type="ARBA" id="ARBA00022755"/>
    </source>
</evidence>
<evidence type="ECO:0000256" key="13">
    <source>
        <dbReference type="ARBA" id="ARBA00033093"/>
    </source>
</evidence>
<evidence type="ECO:0000256" key="15">
    <source>
        <dbReference type="HAMAP-Rule" id="MF_00741"/>
    </source>
</evidence>
<dbReference type="SUPFAM" id="SSF55326">
    <property type="entry name" value="PurM N-terminal domain-like"/>
    <property type="match status" value="1"/>
</dbReference>
<evidence type="ECO:0000259" key="17">
    <source>
        <dbReference type="Pfam" id="PF02769"/>
    </source>
</evidence>
<evidence type="ECO:0000256" key="6">
    <source>
        <dbReference type="ARBA" id="ARBA00022490"/>
    </source>
</evidence>
<keyword evidence="8 15" id="KW-0547">Nucleotide-binding</keyword>
<dbReference type="Pfam" id="PF00586">
    <property type="entry name" value="AIRS"/>
    <property type="match status" value="1"/>
</dbReference>
<dbReference type="PANTHER" id="PTHR10520:SF12">
    <property type="entry name" value="TRIFUNCTIONAL PURINE BIOSYNTHETIC PROTEIN ADENOSINE-3"/>
    <property type="match status" value="1"/>
</dbReference>
<evidence type="ECO:0000256" key="12">
    <source>
        <dbReference type="ARBA" id="ARBA00032931"/>
    </source>
</evidence>
<dbReference type="HAMAP" id="MF_00741">
    <property type="entry name" value="AIRS"/>
    <property type="match status" value="1"/>
</dbReference>
<accession>A0A150FNB3</accession>
<dbReference type="Pfam" id="PF02769">
    <property type="entry name" value="AIRS_C"/>
    <property type="match status" value="1"/>
</dbReference>
<reference evidence="19 21" key="2">
    <citation type="submission" date="2016-11" db="EMBL/GenBank/DDBJ databases">
        <authorList>
            <person name="Varghese N."/>
            <person name="Submissions S."/>
        </authorList>
    </citation>
    <scope>NUCLEOTIDE SEQUENCE [LARGE SCALE GENOMIC DNA]</scope>
    <source>
        <strain evidence="19 21">DSM 7308</strain>
    </source>
</reference>
<evidence type="ECO:0000256" key="7">
    <source>
        <dbReference type="ARBA" id="ARBA00022598"/>
    </source>
</evidence>
<evidence type="ECO:0000313" key="18">
    <source>
        <dbReference type="EMBL" id="KXZ39121.1"/>
    </source>
</evidence>
<dbReference type="FunFam" id="3.30.1330.10:FF:000001">
    <property type="entry name" value="Phosphoribosylformylglycinamidine cyclo-ligase"/>
    <property type="match status" value="1"/>
</dbReference>
<comment type="subcellular location">
    <subcellularLocation>
        <location evidence="1 15">Cytoplasm</location>
    </subcellularLocation>
</comment>
<keyword evidence="9 15" id="KW-0658">Purine biosynthesis</keyword>
<evidence type="ECO:0000256" key="10">
    <source>
        <dbReference type="ARBA" id="ARBA00022840"/>
    </source>
</evidence>
<dbReference type="InterPro" id="IPR036921">
    <property type="entry name" value="PurM-like_N_sf"/>
</dbReference>
<dbReference type="AlphaFoldDB" id="A0A150FNB3"/>
<dbReference type="Gene3D" id="3.30.1330.10">
    <property type="entry name" value="PurM-like, N-terminal domain"/>
    <property type="match status" value="1"/>
</dbReference>
<comment type="pathway">
    <text evidence="2 15">Purine metabolism; IMP biosynthesis via de novo pathway; 5-amino-1-(5-phospho-D-ribosyl)imidazole from N(2)-formyl-N(1)-(5-phospho-D-ribosyl)glycinamide: step 2/2.</text>
</comment>
<dbReference type="EMBL" id="LSFY01000001">
    <property type="protein sequence ID" value="KXZ39121.1"/>
    <property type="molecule type" value="Genomic_DNA"/>
</dbReference>
<reference evidence="18 20" key="1">
    <citation type="submission" date="2016-02" db="EMBL/GenBank/DDBJ databases">
        <title>Draft genome sequence for Clostridium paradoxum JW-YL-7.</title>
        <authorList>
            <person name="Utturkar S.M."/>
            <person name="Lancaster A."/>
            <person name="Poole F.L."/>
            <person name="Adams M.W."/>
            <person name="Brown S.D."/>
        </authorList>
    </citation>
    <scope>NUCLEOTIDE SEQUENCE [LARGE SCALE GENOMIC DNA]</scope>
    <source>
        <strain evidence="18 20">JW-YL-7</strain>
    </source>
</reference>
<evidence type="ECO:0000256" key="1">
    <source>
        <dbReference type="ARBA" id="ARBA00004496"/>
    </source>
</evidence>
<evidence type="ECO:0000313" key="21">
    <source>
        <dbReference type="Proteomes" id="UP000323392"/>
    </source>
</evidence>
<evidence type="ECO:0000256" key="14">
    <source>
        <dbReference type="ARBA" id="ARBA00049057"/>
    </source>
</evidence>
<dbReference type="Proteomes" id="UP000092605">
    <property type="component" value="Unassembled WGS sequence"/>
</dbReference>
<dbReference type="Proteomes" id="UP000323392">
    <property type="component" value="Unassembled WGS sequence"/>
</dbReference>
<dbReference type="EMBL" id="FRBG01000007">
    <property type="protein sequence ID" value="SHK90867.1"/>
    <property type="molecule type" value="Genomic_DNA"/>
</dbReference>
<evidence type="ECO:0000256" key="11">
    <source>
        <dbReference type="ARBA" id="ARBA00031908"/>
    </source>
</evidence>
<evidence type="ECO:0000256" key="3">
    <source>
        <dbReference type="ARBA" id="ARBA00010280"/>
    </source>
</evidence>
<evidence type="ECO:0000256" key="4">
    <source>
        <dbReference type="ARBA" id="ARBA00013047"/>
    </source>
</evidence>
<dbReference type="GO" id="GO:0004641">
    <property type="term" value="F:phosphoribosylformylglycinamidine cyclo-ligase activity"/>
    <property type="evidence" value="ECO:0007669"/>
    <property type="project" value="UniProtKB-UniRule"/>
</dbReference>
<dbReference type="GO" id="GO:0005524">
    <property type="term" value="F:ATP binding"/>
    <property type="evidence" value="ECO:0007669"/>
    <property type="project" value="UniProtKB-KW"/>
</dbReference>
<dbReference type="SUPFAM" id="SSF56042">
    <property type="entry name" value="PurM C-terminal domain-like"/>
    <property type="match status" value="1"/>
</dbReference>
<feature type="domain" description="PurM-like N-terminal" evidence="16">
    <location>
        <begin position="58"/>
        <end position="162"/>
    </location>
</feature>
<organism evidence="18 20">
    <name type="scientific">Alkalithermobacter thermoalcaliphilus JW-YL-7 = DSM 7308</name>
    <dbReference type="NCBI Taxonomy" id="1121328"/>
    <lineage>
        <taxon>Bacteria</taxon>
        <taxon>Bacillati</taxon>
        <taxon>Bacillota</taxon>
        <taxon>Clostridia</taxon>
        <taxon>Peptostreptococcales</taxon>
        <taxon>Tepidibacteraceae</taxon>
        <taxon>Alkalithermobacter</taxon>
    </lineage>
</organism>
<feature type="domain" description="PurM-like C-terminal" evidence="17">
    <location>
        <begin position="175"/>
        <end position="341"/>
    </location>
</feature>
<dbReference type="InterPro" id="IPR036676">
    <property type="entry name" value="PurM-like_C_sf"/>
</dbReference>
<comment type="caution">
    <text evidence="18">The sequence shown here is derived from an EMBL/GenBank/DDBJ whole genome shotgun (WGS) entry which is preliminary data.</text>
</comment>
<evidence type="ECO:0000259" key="16">
    <source>
        <dbReference type="Pfam" id="PF00586"/>
    </source>
</evidence>
<dbReference type="CDD" id="cd02196">
    <property type="entry name" value="PurM"/>
    <property type="match status" value="1"/>
</dbReference>
<dbReference type="Gene3D" id="3.90.650.10">
    <property type="entry name" value="PurM-like C-terminal domain"/>
    <property type="match status" value="1"/>
</dbReference>
<name>A0A150FNB3_CLOPD</name>
<keyword evidence="21" id="KW-1185">Reference proteome</keyword>
<dbReference type="NCBIfam" id="TIGR00878">
    <property type="entry name" value="purM"/>
    <property type="match status" value="1"/>
</dbReference>
<sequence length="343" mass="37588">MENITYKSSGVDIDEGNKAVSLIKEKVRKTYDKNVLGDIGNFGGLYTLREFLGMKEPVLVSSTDGVGTKLKIAQMMGIHNTIGIDLVAMCVNDIICQGAKPLFFLDYIATGKLDANKVDDIVSSIANGCKIAGCSLIGGETAEMPGMYSEDEYDLAGFAVGICDKENIIDGSSVKEDDVIIGIASSGIHSNGYSLVRKIFIDHLKWNLNDYIPRLGQTLGQALLRPTKIYVNLINNLLLNYKIKAIAHITGGGIIENIPRVIPEGLSCQIYKNSWERVDIFSLIESLNLIQEDELYRSFNMGIGLAIVVDKNYAKEILDYINTMEKAFIIGKIVKGEKGVILC</sequence>
<keyword evidence="10 15" id="KW-0067">ATP-binding</keyword>
<evidence type="ECO:0000256" key="8">
    <source>
        <dbReference type="ARBA" id="ARBA00022741"/>
    </source>
</evidence>
<dbReference type="PATRIC" id="fig|1121328.3.peg.194"/>
<dbReference type="FunFam" id="3.90.650.10:FF:000011">
    <property type="entry name" value="Phosphoribosylformylglycinamidine cyclo-ligase"/>
    <property type="match status" value="1"/>
</dbReference>
<dbReference type="EC" id="6.3.3.1" evidence="4 15"/>
<dbReference type="GO" id="GO:0005829">
    <property type="term" value="C:cytosol"/>
    <property type="evidence" value="ECO:0007669"/>
    <property type="project" value="TreeGrafter"/>
</dbReference>
<dbReference type="InterPro" id="IPR016188">
    <property type="entry name" value="PurM-like_N"/>
</dbReference>
<comment type="similarity">
    <text evidence="3 15">Belongs to the AIR synthase family.</text>
</comment>
<evidence type="ECO:0000313" key="19">
    <source>
        <dbReference type="EMBL" id="SHK90867.1"/>
    </source>
</evidence>
<comment type="catalytic activity">
    <reaction evidence="14 15">
        <text>2-formamido-N(1)-(5-O-phospho-beta-D-ribosyl)acetamidine + ATP = 5-amino-1-(5-phospho-beta-D-ribosyl)imidazole + ADP + phosphate + H(+)</text>
        <dbReference type="Rhea" id="RHEA:23032"/>
        <dbReference type="ChEBI" id="CHEBI:15378"/>
        <dbReference type="ChEBI" id="CHEBI:30616"/>
        <dbReference type="ChEBI" id="CHEBI:43474"/>
        <dbReference type="ChEBI" id="CHEBI:137981"/>
        <dbReference type="ChEBI" id="CHEBI:147287"/>
        <dbReference type="ChEBI" id="CHEBI:456216"/>
        <dbReference type="EC" id="6.3.3.1"/>
    </reaction>
</comment>
<keyword evidence="6 15" id="KW-0963">Cytoplasm</keyword>
<dbReference type="GO" id="GO:0004637">
    <property type="term" value="F:phosphoribosylamine-glycine ligase activity"/>
    <property type="evidence" value="ECO:0007669"/>
    <property type="project" value="TreeGrafter"/>
</dbReference>
<evidence type="ECO:0000256" key="2">
    <source>
        <dbReference type="ARBA" id="ARBA00004686"/>
    </source>
</evidence>
<dbReference type="GO" id="GO:0006189">
    <property type="term" value="P:'de novo' IMP biosynthetic process"/>
    <property type="evidence" value="ECO:0007669"/>
    <property type="project" value="UniProtKB-UniRule"/>
</dbReference>
<evidence type="ECO:0000313" key="20">
    <source>
        <dbReference type="Proteomes" id="UP000092605"/>
    </source>
</evidence>
<gene>
    <name evidence="15" type="primary">purM</name>
    <name evidence="18" type="ORF">JWYL7_0196</name>
    <name evidence="19" type="ORF">SAMN05661008_01109</name>
</gene>
<keyword evidence="7 15" id="KW-0436">Ligase</keyword>
<dbReference type="InterPro" id="IPR004733">
    <property type="entry name" value="PurM_cligase"/>
</dbReference>
<dbReference type="UniPathway" id="UPA00074">
    <property type="reaction ID" value="UER00129"/>
</dbReference>
<dbReference type="PANTHER" id="PTHR10520">
    <property type="entry name" value="TRIFUNCTIONAL PURINE BIOSYNTHETIC PROTEIN ADENOSINE-3-RELATED"/>
    <property type="match status" value="1"/>
</dbReference>
<proteinExistence type="inferred from homology"/>